<dbReference type="SMART" id="SM01230">
    <property type="entry name" value="Gln-synt_C"/>
    <property type="match status" value="1"/>
</dbReference>
<dbReference type="Proteomes" id="UP000292445">
    <property type="component" value="Unassembled WGS sequence"/>
</dbReference>
<evidence type="ECO:0000256" key="1">
    <source>
        <dbReference type="ARBA" id="ARBA00009897"/>
    </source>
</evidence>
<evidence type="ECO:0000259" key="5">
    <source>
        <dbReference type="PROSITE" id="PS51987"/>
    </source>
</evidence>
<proteinExistence type="inferred from homology"/>
<name>A0A4Q7NFE5_9BURK</name>
<dbReference type="EMBL" id="SGXC01000002">
    <property type="protein sequence ID" value="RZS81786.1"/>
    <property type="molecule type" value="Genomic_DNA"/>
</dbReference>
<evidence type="ECO:0000256" key="3">
    <source>
        <dbReference type="RuleBase" id="RU000384"/>
    </source>
</evidence>
<reference evidence="6 7" key="1">
    <citation type="submission" date="2019-02" db="EMBL/GenBank/DDBJ databases">
        <title>Genomic Encyclopedia of Type Strains, Phase IV (KMG-IV): sequencing the most valuable type-strain genomes for metagenomic binning, comparative biology and taxonomic classification.</title>
        <authorList>
            <person name="Goeker M."/>
        </authorList>
    </citation>
    <scope>NUCLEOTIDE SEQUENCE [LARGE SCALE GENOMIC DNA]</scope>
    <source>
        <strain evidence="6 7">K24</strain>
    </source>
</reference>
<dbReference type="InterPro" id="IPR036651">
    <property type="entry name" value="Gln_synt_N_sf"/>
</dbReference>
<dbReference type="InterPro" id="IPR014746">
    <property type="entry name" value="Gln_synth/guanido_kin_cat_dom"/>
</dbReference>
<organism evidence="6 7">
    <name type="scientific">Pigmentiphaga kullae</name>
    <dbReference type="NCBI Taxonomy" id="151784"/>
    <lineage>
        <taxon>Bacteria</taxon>
        <taxon>Pseudomonadati</taxon>
        <taxon>Pseudomonadota</taxon>
        <taxon>Betaproteobacteria</taxon>
        <taxon>Burkholderiales</taxon>
        <taxon>Alcaligenaceae</taxon>
        <taxon>Pigmentiphaga</taxon>
    </lineage>
</organism>
<gene>
    <name evidence="6" type="ORF">EV675_4414</name>
</gene>
<evidence type="ECO:0000313" key="7">
    <source>
        <dbReference type="Proteomes" id="UP000292445"/>
    </source>
</evidence>
<feature type="domain" description="GS catalytic" evidence="5">
    <location>
        <begin position="136"/>
        <end position="481"/>
    </location>
</feature>
<comment type="caution">
    <text evidence="6">The sequence shown here is derived from an EMBL/GenBank/DDBJ whole genome shotgun (WGS) entry which is preliminary data.</text>
</comment>
<evidence type="ECO:0000259" key="4">
    <source>
        <dbReference type="PROSITE" id="PS51986"/>
    </source>
</evidence>
<dbReference type="GO" id="GO:0016020">
    <property type="term" value="C:membrane"/>
    <property type="evidence" value="ECO:0007669"/>
    <property type="project" value="TreeGrafter"/>
</dbReference>
<dbReference type="Pfam" id="PF00120">
    <property type="entry name" value="Gln-synt_C"/>
    <property type="match status" value="1"/>
</dbReference>
<dbReference type="OrthoDB" id="9807095at2"/>
<evidence type="ECO:0000256" key="2">
    <source>
        <dbReference type="PROSITE-ProRule" id="PRU01330"/>
    </source>
</evidence>
<dbReference type="SUPFAM" id="SSF55931">
    <property type="entry name" value="Glutamine synthetase/guanido kinase"/>
    <property type="match status" value="1"/>
</dbReference>
<dbReference type="PROSITE" id="PS51987">
    <property type="entry name" value="GS_CATALYTIC"/>
    <property type="match status" value="1"/>
</dbReference>
<dbReference type="PANTHER" id="PTHR43407">
    <property type="entry name" value="GLUTAMINE SYNTHETASE"/>
    <property type="match status" value="1"/>
</dbReference>
<dbReference type="SUPFAM" id="SSF54368">
    <property type="entry name" value="Glutamine synthetase, N-terminal domain"/>
    <property type="match status" value="1"/>
</dbReference>
<comment type="similarity">
    <text evidence="1 2 3">Belongs to the glutamine synthetase family.</text>
</comment>
<dbReference type="GO" id="GO:0005737">
    <property type="term" value="C:cytoplasm"/>
    <property type="evidence" value="ECO:0007669"/>
    <property type="project" value="TreeGrafter"/>
</dbReference>
<keyword evidence="7" id="KW-1185">Reference proteome</keyword>
<accession>A0A4Q7NFE5</accession>
<dbReference type="PROSITE" id="PS51986">
    <property type="entry name" value="GS_BETA_GRASP"/>
    <property type="match status" value="1"/>
</dbReference>
<dbReference type="GO" id="GO:0006542">
    <property type="term" value="P:glutamine biosynthetic process"/>
    <property type="evidence" value="ECO:0007669"/>
    <property type="project" value="InterPro"/>
</dbReference>
<dbReference type="GO" id="GO:0004356">
    <property type="term" value="F:glutamine synthetase activity"/>
    <property type="evidence" value="ECO:0007669"/>
    <property type="project" value="InterPro"/>
</dbReference>
<dbReference type="Gene3D" id="3.30.590.10">
    <property type="entry name" value="Glutamine synthetase/guanido kinase, catalytic domain"/>
    <property type="match status" value="1"/>
</dbReference>
<dbReference type="PANTHER" id="PTHR43407:SF1">
    <property type="entry name" value="LENGSIN"/>
    <property type="match status" value="1"/>
</dbReference>
<protein>
    <submittedName>
        <fullName evidence="6">L-glutamine synthetase</fullName>
    </submittedName>
</protein>
<evidence type="ECO:0000313" key="6">
    <source>
        <dbReference type="EMBL" id="RZS81786.1"/>
    </source>
</evidence>
<dbReference type="RefSeq" id="WP_130359809.1">
    <property type="nucleotide sequence ID" value="NZ_SGXC01000002.1"/>
</dbReference>
<feature type="domain" description="GS beta-grasp" evidence="4">
    <location>
        <begin position="28"/>
        <end position="129"/>
    </location>
</feature>
<dbReference type="AlphaFoldDB" id="A0A4Q7NFE5"/>
<dbReference type="Gene3D" id="3.10.20.70">
    <property type="entry name" value="Glutamine synthetase, N-terminal domain"/>
    <property type="match status" value="1"/>
</dbReference>
<sequence>MSFVDRFGLWSEAQQQAARDVIAALEGGKLDVVRFSFPDQHGILRGKTLVAQEAVRALKSGVTITTTMYAKDTSHRTVFPVFTSGGGFSRPEMQGAADVLMVADPTTFKVLPWAPNTGWLLCDTYFQSGVPVPFDTRQLFRKTLASLNEAGYGLITGLEVECHVFKVAQHHMRPEDAGQPGQPGVPPDVELMSHGYQYLTELRYDAVDPVMELVRKTAQQLDLPLRSLEVEFGPSQFEFTFAPGDALKTADDMILFRNAVKQVCRREGFHATFMCRPRIPNVVSSGWHLHQSLRRLADGSNAFVPTEAGQDLSPVGRHYLGGLLAHACGATALSTPTLNGYKRYRPYSLAPDRAIWGRDNRGVMLRVLGGVGDSATRIENRVGEPAANPYLYFASQVLSGMDGIARAIDPGPSADAPYETQAASLPHTLTEALGCLRDDPVLREGLGTGFVDYFCHIKEAEIARFNLEVSEWEQREYFELF</sequence>
<dbReference type="InterPro" id="IPR008147">
    <property type="entry name" value="Gln_synt_N"/>
</dbReference>
<dbReference type="InterPro" id="IPR008146">
    <property type="entry name" value="Gln_synth_cat_dom"/>
</dbReference>